<evidence type="ECO:0000313" key="3">
    <source>
        <dbReference type="Proteomes" id="UP000025748"/>
    </source>
</evidence>
<dbReference type="Proteomes" id="UP000025748">
    <property type="component" value="Unassembled WGS sequence"/>
</dbReference>
<organism evidence="2 3">
    <name type="scientific">Bordetella hinzii OH87 BAL007II</name>
    <dbReference type="NCBI Taxonomy" id="1331262"/>
    <lineage>
        <taxon>Bacteria</taxon>
        <taxon>Pseudomonadati</taxon>
        <taxon>Pseudomonadota</taxon>
        <taxon>Betaproteobacteria</taxon>
        <taxon>Burkholderiales</taxon>
        <taxon>Alcaligenaceae</taxon>
        <taxon>Bordetella</taxon>
    </lineage>
</organism>
<evidence type="ECO:0000313" key="2">
    <source>
        <dbReference type="EMBL" id="KCB21869.1"/>
    </source>
</evidence>
<dbReference type="PROSITE" id="PS51257">
    <property type="entry name" value="PROKAR_LIPOPROTEIN"/>
    <property type="match status" value="1"/>
</dbReference>
<feature type="chain" id="PRO_5046893860" evidence="1">
    <location>
        <begin position="20"/>
        <end position="152"/>
    </location>
</feature>
<sequence>MRKLRLLLVAIALSGLAAACVGVPGERVRWQGAVLTASADMNDNSALAVDLLLVQEPILARQLASMSAVQWFDKRAELMAAYGSELKVAGWEIVPGQQVEVSAAALPSGRAVAVYLFAHYWRQGPHRLRIVQRDGRLRLYFDSQQASVLPPR</sequence>
<evidence type="ECO:0000256" key="1">
    <source>
        <dbReference type="SAM" id="SignalP"/>
    </source>
</evidence>
<dbReference type="EMBL" id="JHEM01000029">
    <property type="protein sequence ID" value="KCB21869.1"/>
    <property type="molecule type" value="Genomic_DNA"/>
</dbReference>
<accession>A0ABR4QVY1</accession>
<dbReference type="GeneID" id="92996405"/>
<keyword evidence="1" id="KW-0732">Signal</keyword>
<gene>
    <name evidence="2" type="ORF">L544_0325</name>
</gene>
<protein>
    <submittedName>
        <fullName evidence="2">N-acetyltransferase YedL</fullName>
    </submittedName>
</protein>
<proteinExistence type="predicted"/>
<keyword evidence="3" id="KW-1185">Reference proteome</keyword>
<feature type="signal peptide" evidence="1">
    <location>
        <begin position="1"/>
        <end position="19"/>
    </location>
</feature>
<dbReference type="RefSeq" id="WP_032964172.1">
    <property type="nucleotide sequence ID" value="NZ_JHEM01000029.1"/>
</dbReference>
<comment type="caution">
    <text evidence="2">The sequence shown here is derived from an EMBL/GenBank/DDBJ whole genome shotgun (WGS) entry which is preliminary data.</text>
</comment>
<reference evidence="2 3" key="1">
    <citation type="submission" date="2014-03" db="EMBL/GenBank/DDBJ databases">
        <title>Genome sequence of Bordetella hinzii.</title>
        <authorList>
            <person name="Register K."/>
            <person name="Harvill E."/>
            <person name="Goodfield L.L."/>
            <person name="Ivanov Y.V."/>
            <person name="Meyer J.A."/>
            <person name="Muse S.J."/>
            <person name="Jacobs N."/>
            <person name="Bendor L."/>
            <person name="Smallridge W.E."/>
            <person name="Brinkac L.M."/>
            <person name="Sanka R."/>
            <person name="Kim M."/>
            <person name="Losada L."/>
        </authorList>
    </citation>
    <scope>NUCLEOTIDE SEQUENCE [LARGE SCALE GENOMIC DNA]</scope>
    <source>
        <strain evidence="2 3">OH87 BAL007II</strain>
    </source>
</reference>
<name>A0ABR4QVY1_9BORD</name>